<dbReference type="Proteomes" id="UP001519290">
    <property type="component" value="Unassembled WGS sequence"/>
</dbReference>
<gene>
    <name evidence="3" type="ORF">JOF43_000951</name>
</gene>
<keyword evidence="4" id="KW-1185">Reference proteome</keyword>
<dbReference type="Gene3D" id="2.70.98.20">
    <property type="entry name" value="Copper amine oxidase, catalytic domain"/>
    <property type="match status" value="1"/>
</dbReference>
<keyword evidence="1" id="KW-0801">TPQ</keyword>
<dbReference type="EC" id="1.4.3.-" evidence="1"/>
<dbReference type="RefSeq" id="WP_209899807.1">
    <property type="nucleotide sequence ID" value="NZ_BAAAJW010000004.1"/>
</dbReference>
<dbReference type="GO" id="GO:0008131">
    <property type="term" value="F:primary methylamine oxidase activity"/>
    <property type="evidence" value="ECO:0007669"/>
    <property type="project" value="UniProtKB-EC"/>
</dbReference>
<comment type="similarity">
    <text evidence="1">Belongs to the copper/topaquinone oxidase family.</text>
</comment>
<keyword evidence="1" id="KW-0479">Metal-binding</keyword>
<dbReference type="InterPro" id="IPR000269">
    <property type="entry name" value="Cu_amine_oxidase"/>
</dbReference>
<name>A0ABS4WZS8_9MICO</name>
<proteinExistence type="inferred from homology"/>
<accession>A0ABS4WZS8</accession>
<evidence type="ECO:0000256" key="1">
    <source>
        <dbReference type="RuleBase" id="RU000672"/>
    </source>
</evidence>
<protein>
    <recommendedName>
        <fullName evidence="1">Amine oxidase</fullName>
        <ecNumber evidence="1">1.4.3.-</ecNumber>
    </recommendedName>
</protein>
<keyword evidence="1 3" id="KW-0560">Oxidoreductase</keyword>
<dbReference type="EMBL" id="JAGIOD010000001">
    <property type="protein sequence ID" value="MBP2380994.1"/>
    <property type="molecule type" value="Genomic_DNA"/>
</dbReference>
<organism evidence="3 4">
    <name type="scientific">Brachybacterium sacelli</name>
    <dbReference type="NCBI Taxonomy" id="173364"/>
    <lineage>
        <taxon>Bacteria</taxon>
        <taxon>Bacillati</taxon>
        <taxon>Actinomycetota</taxon>
        <taxon>Actinomycetes</taxon>
        <taxon>Micrococcales</taxon>
        <taxon>Dermabacteraceae</taxon>
        <taxon>Brachybacterium</taxon>
    </lineage>
</organism>
<dbReference type="InterPro" id="IPR015798">
    <property type="entry name" value="Cu_amine_oxidase_C"/>
</dbReference>
<evidence type="ECO:0000313" key="3">
    <source>
        <dbReference type="EMBL" id="MBP2380994.1"/>
    </source>
</evidence>
<comment type="caution">
    <text evidence="3">The sequence shown here is derived from an EMBL/GenBank/DDBJ whole genome shotgun (WGS) entry which is preliminary data.</text>
</comment>
<evidence type="ECO:0000313" key="4">
    <source>
        <dbReference type="Proteomes" id="UP001519290"/>
    </source>
</evidence>
<comment type="cofactor">
    <cofactor evidence="1">
        <name>Cu cation</name>
        <dbReference type="ChEBI" id="CHEBI:23378"/>
    </cofactor>
    <text evidence="1">Contains 1 topaquinone per subunit.</text>
</comment>
<evidence type="ECO:0000259" key="2">
    <source>
        <dbReference type="Pfam" id="PF01179"/>
    </source>
</evidence>
<comment type="PTM">
    <text evidence="1">Topaquinone (TPQ) is generated by copper-dependent autoxidation of a specific tyrosyl residue.</text>
</comment>
<dbReference type="SUPFAM" id="SSF49998">
    <property type="entry name" value="Amine oxidase catalytic domain"/>
    <property type="match status" value="1"/>
</dbReference>
<dbReference type="InterPro" id="IPR036460">
    <property type="entry name" value="Cu_amine_oxidase_C_sf"/>
</dbReference>
<dbReference type="PANTHER" id="PTHR10638">
    <property type="entry name" value="COPPER AMINE OXIDASE"/>
    <property type="match status" value="1"/>
</dbReference>
<feature type="domain" description="Copper amine oxidase catalytic" evidence="2">
    <location>
        <begin position="64"/>
        <end position="432"/>
    </location>
</feature>
<keyword evidence="1" id="KW-0186">Copper</keyword>
<dbReference type="Pfam" id="PF01179">
    <property type="entry name" value="Cu_amine_oxid"/>
    <property type="match status" value="1"/>
</dbReference>
<sequence length="461" mass="49751">MNKSKIALAAVLVVTAGILVWVASIGPTAPGPDAPAETEAATGAVAELDCGEGQELSRTLTSGATWSMCWSIDPDMGLVVSDIHLTPPGAEPISLISSLALSQLEVPYDDGGRNTHDITESGFGGTKMKTLDEEVCTGDLLAADIPNIGDGSYGETETRQVLCSTEVDGGVSYHSSDAVAPAATRKQDLQLFTVSRVGWYEYITEYTFGADGSIDVQLGATGDLSPVDYTDEEHGWDVGDDEHAASHSHNAVWRVHWALGGDGGMQAEQFDAEPTGEMGEESALLTGDITPIRQPTTAQWQDRRWWRVLNPDVLNEDGHPISYQIDMKKTDSFVFADDLAEAQADGGGEGHEHESDLGYDVAFTNYDECERFAVKNRGDCGGGVQDFVEDGSEETLDDVVSWVAVGFHHVARDEDQSPMEMHWQGFSMLPRDLTAQRFDVPEGHEEVNGIPDSEWHESPTG</sequence>
<reference evidence="3 4" key="1">
    <citation type="submission" date="2021-03" db="EMBL/GenBank/DDBJ databases">
        <title>Sequencing the genomes of 1000 actinobacteria strains.</title>
        <authorList>
            <person name="Klenk H.-P."/>
        </authorList>
    </citation>
    <scope>NUCLEOTIDE SEQUENCE [LARGE SCALE GENOMIC DNA]</scope>
    <source>
        <strain evidence="3 4">DSM 14566</strain>
    </source>
</reference>
<dbReference type="PANTHER" id="PTHR10638:SF20">
    <property type="entry name" value="AMINE OXIDASE"/>
    <property type="match status" value="1"/>
</dbReference>